<reference evidence="5 6" key="1">
    <citation type="submission" date="2019-03" db="EMBL/GenBank/DDBJ databases">
        <title>Genomic Encyclopedia of Type Strains, Phase IV (KMG-IV): sequencing the most valuable type-strain genomes for metagenomic binning, comparative biology and taxonomic classification.</title>
        <authorList>
            <person name="Goeker M."/>
        </authorList>
    </citation>
    <scope>NUCLEOTIDE SEQUENCE [LARGE SCALE GENOMIC DNA]</scope>
    <source>
        <strain evidence="5 6">DSM 18792</strain>
    </source>
</reference>
<comment type="cofactor">
    <cofactor evidence="1">
        <name>Zn(2+)</name>
        <dbReference type="ChEBI" id="CHEBI:29105"/>
    </cofactor>
</comment>
<evidence type="ECO:0000256" key="3">
    <source>
        <dbReference type="ARBA" id="ARBA00022723"/>
    </source>
</evidence>
<organism evidence="5 6">
    <name type="scientific">Mariniflexile fucanivorans</name>
    <dbReference type="NCBI Taxonomy" id="264023"/>
    <lineage>
        <taxon>Bacteria</taxon>
        <taxon>Pseudomonadati</taxon>
        <taxon>Bacteroidota</taxon>
        <taxon>Flavobacteriia</taxon>
        <taxon>Flavobacteriales</taxon>
        <taxon>Flavobacteriaceae</taxon>
        <taxon>Mariniflexile</taxon>
    </lineage>
</organism>
<dbReference type="GO" id="GO:0046872">
    <property type="term" value="F:metal ion binding"/>
    <property type="evidence" value="ECO:0007669"/>
    <property type="project" value="UniProtKB-KW"/>
</dbReference>
<dbReference type="OrthoDB" id="63399at2"/>
<proteinExistence type="predicted"/>
<evidence type="ECO:0000256" key="2">
    <source>
        <dbReference type="ARBA" id="ARBA00022679"/>
    </source>
</evidence>
<dbReference type="EMBL" id="SLUP01000008">
    <property type="protein sequence ID" value="TCL63832.1"/>
    <property type="molecule type" value="Genomic_DNA"/>
</dbReference>
<dbReference type="PANTHER" id="PTHR37418">
    <property type="entry name" value="3-KETO-5-AMINOHEXANOATE CLEAVAGE ENZYME-RELATED"/>
    <property type="match status" value="1"/>
</dbReference>
<comment type="caution">
    <text evidence="5">The sequence shown here is derived from an EMBL/GenBank/DDBJ whole genome shotgun (WGS) entry which is preliminary data.</text>
</comment>
<dbReference type="Gene3D" id="3.20.20.70">
    <property type="entry name" value="Aldolase class I"/>
    <property type="match status" value="1"/>
</dbReference>
<keyword evidence="6" id="KW-1185">Reference proteome</keyword>
<dbReference type="RefSeq" id="WP_132218673.1">
    <property type="nucleotide sequence ID" value="NZ_OX156936.1"/>
</dbReference>
<sequence>MGNKLIINFTPTGMIPTKSMTPHVPVSVSEIVEDVHRASEIGITIVHLHARDPITQVPTYKKEIYGKIIEGIRKYAPYLVVCNSLSGRDFSGLEQRGDPLFLDGELKPDMGSLTLSSLNFNKAASVNSPNMIQDLANLMKSKGIVPELEAFDLGMLNYAKYLIKKEFIKPPYYFNLLFGNIACSQSNLLHAGIMINDLPENSLWSLAGIGDDQLKMNSLSIAIGGGVRVGLEDNIWYDSSRTKLATNVDLIKRIHTIAHVNDREIMTPQEFRLKMNLESGNGQYGRKN</sequence>
<evidence type="ECO:0000256" key="4">
    <source>
        <dbReference type="ARBA" id="ARBA00022833"/>
    </source>
</evidence>
<evidence type="ECO:0000313" key="5">
    <source>
        <dbReference type="EMBL" id="TCL63832.1"/>
    </source>
</evidence>
<keyword evidence="2" id="KW-0808">Transferase</keyword>
<dbReference type="AlphaFoldDB" id="A0A4R1RE48"/>
<dbReference type="Proteomes" id="UP000295455">
    <property type="component" value="Unassembled WGS sequence"/>
</dbReference>
<dbReference type="InterPro" id="IPR013785">
    <property type="entry name" value="Aldolase_TIM"/>
</dbReference>
<gene>
    <name evidence="5" type="ORF">EV196_10826</name>
</gene>
<keyword evidence="3" id="KW-0479">Metal-binding</keyword>
<accession>A0A4R1RE48</accession>
<dbReference type="PANTHER" id="PTHR37418:SF2">
    <property type="entry name" value="3-KETO-5-AMINOHEXANOATE CLEAVAGE ENZYME"/>
    <property type="match status" value="1"/>
</dbReference>
<dbReference type="Pfam" id="PF05853">
    <property type="entry name" value="BKACE"/>
    <property type="match status" value="1"/>
</dbReference>
<dbReference type="GO" id="GO:0043720">
    <property type="term" value="F:3-keto-5-aminohexanoate cleavage activity"/>
    <property type="evidence" value="ECO:0007669"/>
    <property type="project" value="InterPro"/>
</dbReference>
<keyword evidence="4" id="KW-0862">Zinc</keyword>
<evidence type="ECO:0000313" key="6">
    <source>
        <dbReference type="Proteomes" id="UP000295455"/>
    </source>
</evidence>
<evidence type="ECO:0000256" key="1">
    <source>
        <dbReference type="ARBA" id="ARBA00001947"/>
    </source>
</evidence>
<dbReference type="InterPro" id="IPR008567">
    <property type="entry name" value="BKACE"/>
</dbReference>
<name>A0A4R1RE48_9FLAO</name>
<protein>
    <submittedName>
        <fullName evidence="5">Uncharacterized protein (DUF849 family)</fullName>
    </submittedName>
</protein>